<evidence type="ECO:0000313" key="2">
    <source>
        <dbReference type="Proteomes" id="UP000254123"/>
    </source>
</evidence>
<protein>
    <submittedName>
        <fullName evidence="1">Uncharacterized protein</fullName>
    </submittedName>
</protein>
<dbReference type="Gene3D" id="3.90.470.20">
    <property type="entry name" value="4'-phosphopantetheinyl transferase domain"/>
    <property type="match status" value="2"/>
</dbReference>
<dbReference type="STRING" id="1123034.GCA_000685805_00852"/>
<accession>A0A379LKK4</accession>
<dbReference type="InterPro" id="IPR037143">
    <property type="entry name" value="4-PPantetheinyl_Trfase_dom_sf"/>
</dbReference>
<name>A0A379LKK4_9GAMM</name>
<evidence type="ECO:0000313" key="1">
    <source>
        <dbReference type="EMBL" id="SUD91116.1"/>
    </source>
</evidence>
<reference evidence="1 2" key="1">
    <citation type="submission" date="2018-06" db="EMBL/GenBank/DDBJ databases">
        <authorList>
            <consortium name="Pathogen Informatics"/>
            <person name="Doyle S."/>
        </authorList>
    </citation>
    <scope>NUCLEOTIDE SEQUENCE [LARGE SCALE GENOMIC DNA]</scope>
    <source>
        <strain evidence="1 2">NCTC10526</strain>
    </source>
</reference>
<sequence length="276" mass="31123">MVSRVTTVMTSDLTSKDICLINTHYFGFDTQGHASPFLSPETSVTLAVSSFLYHSASKISASAKVDSKTDNKPVVSKAQKIAVRKLLYHLFFEKMKGCSFTYTKSRRVNLLQIKGLSLSESSYPYRLLPFNYYVCFTHSGNKIACAIHTEQVIGIDLEVNPVSIKVAQRYYTLEEKNWLSQLDTNHLPQAVKLLWLLKEASIKKNKTSNANLLSGLKENKLHAAQKFMPMIAKSHHDATNINKNTASQSYCYQDSTDLTNITTYVYITTENLVAIW</sequence>
<dbReference type="AlphaFoldDB" id="A0A379LKK4"/>
<keyword evidence="2" id="KW-1185">Reference proteome</keyword>
<dbReference type="SUPFAM" id="SSF56214">
    <property type="entry name" value="4'-phosphopantetheinyl transferase"/>
    <property type="match status" value="1"/>
</dbReference>
<proteinExistence type="predicted"/>
<gene>
    <name evidence="1" type="ORF">NCTC10526_01463</name>
</gene>
<dbReference type="Proteomes" id="UP000254123">
    <property type="component" value="Unassembled WGS sequence"/>
</dbReference>
<dbReference type="GO" id="GO:0000287">
    <property type="term" value="F:magnesium ion binding"/>
    <property type="evidence" value="ECO:0007669"/>
    <property type="project" value="InterPro"/>
</dbReference>
<dbReference type="GO" id="GO:0008897">
    <property type="term" value="F:holo-[acyl-carrier-protein] synthase activity"/>
    <property type="evidence" value="ECO:0007669"/>
    <property type="project" value="InterPro"/>
</dbReference>
<dbReference type="EMBL" id="UGVC01000001">
    <property type="protein sequence ID" value="SUD91116.1"/>
    <property type="molecule type" value="Genomic_DNA"/>
</dbReference>
<organism evidence="1 2">
    <name type="scientific">Psychrobacter phenylpyruvicus</name>
    <dbReference type="NCBI Taxonomy" id="29432"/>
    <lineage>
        <taxon>Bacteria</taxon>
        <taxon>Pseudomonadati</taxon>
        <taxon>Pseudomonadota</taxon>
        <taxon>Gammaproteobacteria</taxon>
        <taxon>Moraxellales</taxon>
        <taxon>Moraxellaceae</taxon>
        <taxon>Psychrobacter</taxon>
    </lineage>
</organism>